<dbReference type="AlphaFoldDB" id="A0AAW1IZP5"/>
<feature type="compositionally biased region" description="Basic and acidic residues" evidence="1">
    <location>
        <begin position="79"/>
        <end position="112"/>
    </location>
</feature>
<comment type="caution">
    <text evidence="2">The sequence shown here is derived from an EMBL/GenBank/DDBJ whole genome shotgun (WGS) entry which is preliminary data.</text>
</comment>
<reference evidence="2 3" key="1">
    <citation type="journal article" date="2024" name="BMC Genomics">
        <title>De novo assembly and annotation of Popillia japonica's genome with initial clues to its potential as an invasive pest.</title>
        <authorList>
            <person name="Cucini C."/>
            <person name="Boschi S."/>
            <person name="Funari R."/>
            <person name="Cardaioli E."/>
            <person name="Iannotti N."/>
            <person name="Marturano G."/>
            <person name="Paoli F."/>
            <person name="Bruttini M."/>
            <person name="Carapelli A."/>
            <person name="Frati F."/>
            <person name="Nardi F."/>
        </authorList>
    </citation>
    <scope>NUCLEOTIDE SEQUENCE [LARGE SCALE GENOMIC DNA]</scope>
    <source>
        <strain evidence="2">DMR45628</strain>
    </source>
</reference>
<feature type="compositionally biased region" description="Basic and acidic residues" evidence="1">
    <location>
        <begin position="121"/>
        <end position="139"/>
    </location>
</feature>
<evidence type="ECO:0000313" key="2">
    <source>
        <dbReference type="EMBL" id="KAK9696074.1"/>
    </source>
</evidence>
<name>A0AAW1IZP5_POPJA</name>
<evidence type="ECO:0000313" key="3">
    <source>
        <dbReference type="Proteomes" id="UP001458880"/>
    </source>
</evidence>
<dbReference type="Proteomes" id="UP001458880">
    <property type="component" value="Unassembled WGS sequence"/>
</dbReference>
<dbReference type="EMBL" id="JASPKY010000462">
    <property type="protein sequence ID" value="KAK9696074.1"/>
    <property type="molecule type" value="Genomic_DNA"/>
</dbReference>
<proteinExistence type="predicted"/>
<keyword evidence="3" id="KW-1185">Reference proteome</keyword>
<gene>
    <name evidence="2" type="ORF">QE152_g32141</name>
</gene>
<protein>
    <submittedName>
        <fullName evidence="2">Uncharacterized protein</fullName>
    </submittedName>
</protein>
<organism evidence="2 3">
    <name type="scientific">Popillia japonica</name>
    <name type="common">Japanese beetle</name>
    <dbReference type="NCBI Taxonomy" id="7064"/>
    <lineage>
        <taxon>Eukaryota</taxon>
        <taxon>Metazoa</taxon>
        <taxon>Ecdysozoa</taxon>
        <taxon>Arthropoda</taxon>
        <taxon>Hexapoda</taxon>
        <taxon>Insecta</taxon>
        <taxon>Pterygota</taxon>
        <taxon>Neoptera</taxon>
        <taxon>Endopterygota</taxon>
        <taxon>Coleoptera</taxon>
        <taxon>Polyphaga</taxon>
        <taxon>Scarabaeiformia</taxon>
        <taxon>Scarabaeidae</taxon>
        <taxon>Rutelinae</taxon>
        <taxon>Popillia</taxon>
    </lineage>
</organism>
<sequence>MDYGRGCLLVGTTERRTVHFCNTPQRQTTPDINSEKLHHHLQDLTVDERPRTQPAVPSKDRKVKQSPRAPSCWFSSGNHQEDDCPYRTWESDLQHPRPDPEPREVTRNRPPQEDDCPYRTWESDLQHPRPDPEPREVTRNRPPQTEMPACHDIAMGPGDWTDGQRQAAQATGGPKPPADTPQAKTANDPLLPQGTMEAAKATRTHQKTNRRARTSVDPRSPWRTKPAP</sequence>
<feature type="compositionally biased region" description="Basic and acidic residues" evidence="1">
    <location>
        <begin position="42"/>
        <end position="51"/>
    </location>
</feature>
<feature type="region of interest" description="Disordered" evidence="1">
    <location>
        <begin position="42"/>
        <end position="228"/>
    </location>
</feature>
<accession>A0AAW1IZP5</accession>
<feature type="compositionally biased region" description="Basic residues" evidence="1">
    <location>
        <begin position="202"/>
        <end position="213"/>
    </location>
</feature>
<evidence type="ECO:0000256" key="1">
    <source>
        <dbReference type="SAM" id="MobiDB-lite"/>
    </source>
</evidence>